<dbReference type="AlphaFoldDB" id="A0A6M3KQR0"/>
<sequence>MLFDYTTFLKNSEHIAKAENAALVGSTTAADYYAAYTSAGFTDPSDAQMFYSLINPGHTGTTFAIQYVLKILMYTVVDSYKWQIKASGGAWADLTTAKAATGTTIIDVGIYTTPVLLPAEVQLLVTDAGSSYVLQIGLAYPCSVRCIGTL</sequence>
<dbReference type="EMBL" id="MT142515">
    <property type="protein sequence ID" value="QJA83638.1"/>
    <property type="molecule type" value="Genomic_DNA"/>
</dbReference>
<protein>
    <submittedName>
        <fullName evidence="2">Uncharacterized protein</fullName>
    </submittedName>
</protein>
<evidence type="ECO:0000313" key="2">
    <source>
        <dbReference type="EMBL" id="QJA83638.1"/>
    </source>
</evidence>
<dbReference type="EMBL" id="MT141456">
    <property type="protein sequence ID" value="QJA61884.1"/>
    <property type="molecule type" value="Genomic_DNA"/>
</dbReference>
<gene>
    <name evidence="2" type="ORF">MM415A00269_0006</name>
    <name evidence="1" type="ORF">MM415B00862_0005</name>
</gene>
<organism evidence="2">
    <name type="scientific">viral metagenome</name>
    <dbReference type="NCBI Taxonomy" id="1070528"/>
    <lineage>
        <taxon>unclassified sequences</taxon>
        <taxon>metagenomes</taxon>
        <taxon>organismal metagenomes</taxon>
    </lineage>
</organism>
<evidence type="ECO:0000313" key="1">
    <source>
        <dbReference type="EMBL" id="QJA61884.1"/>
    </source>
</evidence>
<accession>A0A6M3KQR0</accession>
<proteinExistence type="predicted"/>
<name>A0A6M3KQR0_9ZZZZ</name>
<reference evidence="2" key="1">
    <citation type="submission" date="2020-03" db="EMBL/GenBank/DDBJ databases">
        <title>The deep terrestrial virosphere.</title>
        <authorList>
            <person name="Holmfeldt K."/>
            <person name="Nilsson E."/>
            <person name="Simone D."/>
            <person name="Lopez-Fernandez M."/>
            <person name="Wu X."/>
            <person name="de Brujin I."/>
            <person name="Lundin D."/>
            <person name="Andersson A."/>
            <person name="Bertilsson S."/>
            <person name="Dopson M."/>
        </authorList>
    </citation>
    <scope>NUCLEOTIDE SEQUENCE</scope>
    <source>
        <strain evidence="2">MM415A00269</strain>
        <strain evidence="1">MM415B00862</strain>
    </source>
</reference>